<dbReference type="Proteomes" id="UP001597214">
    <property type="component" value="Unassembled WGS sequence"/>
</dbReference>
<sequence length="119" mass="13608">MNFKEVITTINQLVERVDLVKARQNIELNINIVNANKRFLSQDARELLDFINNQRGTNSDTITRTEMVTISAINSFASKFDVKSIRNTIKNKEQLLMKKGIWTLLNKDAKVILKSIGSI</sequence>
<accession>A0ABW4LPM7</accession>
<protein>
    <submittedName>
        <fullName evidence="1">Uncharacterized protein</fullName>
    </submittedName>
</protein>
<comment type="caution">
    <text evidence="1">The sequence shown here is derived from an EMBL/GenBank/DDBJ whole genome shotgun (WGS) entry which is preliminary data.</text>
</comment>
<evidence type="ECO:0000313" key="2">
    <source>
        <dbReference type="Proteomes" id="UP001597214"/>
    </source>
</evidence>
<proteinExistence type="predicted"/>
<gene>
    <name evidence="1" type="ORF">ACFSCX_10605</name>
</gene>
<dbReference type="RefSeq" id="WP_377928204.1">
    <property type="nucleotide sequence ID" value="NZ_JBHUEM010000014.1"/>
</dbReference>
<evidence type="ECO:0000313" key="1">
    <source>
        <dbReference type="EMBL" id="MFD1737013.1"/>
    </source>
</evidence>
<name>A0ABW4LPM7_9BACI</name>
<keyword evidence="2" id="KW-1185">Reference proteome</keyword>
<dbReference type="EMBL" id="JBHUEM010000014">
    <property type="protein sequence ID" value="MFD1737013.1"/>
    <property type="molecule type" value="Genomic_DNA"/>
</dbReference>
<organism evidence="1 2">
    <name type="scientific">Bacillus salitolerans</name>
    <dbReference type="NCBI Taxonomy" id="1437434"/>
    <lineage>
        <taxon>Bacteria</taxon>
        <taxon>Bacillati</taxon>
        <taxon>Bacillota</taxon>
        <taxon>Bacilli</taxon>
        <taxon>Bacillales</taxon>
        <taxon>Bacillaceae</taxon>
        <taxon>Bacillus</taxon>
    </lineage>
</organism>
<reference evidence="2" key="1">
    <citation type="journal article" date="2019" name="Int. J. Syst. Evol. Microbiol.">
        <title>The Global Catalogue of Microorganisms (GCM) 10K type strain sequencing project: providing services to taxonomists for standard genome sequencing and annotation.</title>
        <authorList>
            <consortium name="The Broad Institute Genomics Platform"/>
            <consortium name="The Broad Institute Genome Sequencing Center for Infectious Disease"/>
            <person name="Wu L."/>
            <person name="Ma J."/>
        </authorList>
    </citation>
    <scope>NUCLEOTIDE SEQUENCE [LARGE SCALE GENOMIC DNA]</scope>
    <source>
        <strain evidence="2">CCUG 49339</strain>
    </source>
</reference>